<organism evidence="2 3">
    <name type="scientific">Acanthopleuribacter pedis</name>
    <dbReference type="NCBI Taxonomy" id="442870"/>
    <lineage>
        <taxon>Bacteria</taxon>
        <taxon>Pseudomonadati</taxon>
        <taxon>Acidobacteriota</taxon>
        <taxon>Holophagae</taxon>
        <taxon>Acanthopleuribacterales</taxon>
        <taxon>Acanthopleuribacteraceae</taxon>
        <taxon>Acanthopleuribacter</taxon>
    </lineage>
</organism>
<protein>
    <submittedName>
        <fullName evidence="2">Uncharacterized protein</fullName>
    </submittedName>
</protein>
<reference evidence="2" key="1">
    <citation type="submission" date="2021-03" db="EMBL/GenBank/DDBJ databases">
        <authorList>
            <person name="Wang G."/>
        </authorList>
    </citation>
    <scope>NUCLEOTIDE SEQUENCE</scope>
    <source>
        <strain evidence="2">KCTC 12899</strain>
    </source>
</reference>
<dbReference type="EMBL" id="JAFREP010000009">
    <property type="protein sequence ID" value="MBO1319225.1"/>
    <property type="molecule type" value="Genomic_DNA"/>
</dbReference>
<feature type="transmembrane region" description="Helical" evidence="1">
    <location>
        <begin position="32"/>
        <end position="55"/>
    </location>
</feature>
<name>A0A8J7QJ96_9BACT</name>
<dbReference type="Proteomes" id="UP000664417">
    <property type="component" value="Unassembled WGS sequence"/>
</dbReference>
<dbReference type="RefSeq" id="WP_207859046.1">
    <property type="nucleotide sequence ID" value="NZ_JAFREP010000009.1"/>
</dbReference>
<dbReference type="AlphaFoldDB" id="A0A8J7QJ96"/>
<keyword evidence="1" id="KW-1133">Transmembrane helix</keyword>
<comment type="caution">
    <text evidence="2">The sequence shown here is derived from an EMBL/GenBank/DDBJ whole genome shotgun (WGS) entry which is preliminary data.</text>
</comment>
<evidence type="ECO:0000256" key="1">
    <source>
        <dbReference type="SAM" id="Phobius"/>
    </source>
</evidence>
<accession>A0A8J7QJ96</accession>
<evidence type="ECO:0000313" key="2">
    <source>
        <dbReference type="EMBL" id="MBO1319225.1"/>
    </source>
</evidence>
<sequence length="504" mass="55987">MNGFFFHGVVAVSGLGWGLAWCGSHGPETLDLTTLLVIFGLLVALLIPLLLLFLITVRCMEVILACCGFFWPYQWVHRRGRFVPNLVAQQRFARGITADHPFLLDADGIELTFQTPLPHGFVLRPAEPGQRAYLFPFQTEDGAFDAQFCLLLHDPTALVYFDAPSRRLLLEAQQILAAHSHLRFKACTTFWQWLRQRRLAWRWHRQNPRAVTGWARVSTLPWITATLFELTARWNDERTLNQRLRDALNGETVPAMRDHFAALWCELSDRGTPGDWSWPAPASGASFAFRFLHLRASPDRENAAIYTDLLPFCPEILRPVFLADVARFDRARQITLLRKGTETLMGCQTAVAGLVAVGGEPARAVLLDLAEQALFTPRSAYRFIACDLLNGLRDLGPDPGAEAFFLKALKAYHLMDLCLDSLEHIGSPHVIAALVPLRGRITTATLGKLEAVVRALQIRHGLVINDVAGCLTVVSAEGTQGALSKAADDLSGSVSQVDVDRSNH</sequence>
<keyword evidence="3" id="KW-1185">Reference proteome</keyword>
<evidence type="ECO:0000313" key="3">
    <source>
        <dbReference type="Proteomes" id="UP000664417"/>
    </source>
</evidence>
<gene>
    <name evidence="2" type="ORF">J3U88_12205</name>
</gene>
<keyword evidence="1" id="KW-0812">Transmembrane</keyword>
<proteinExistence type="predicted"/>
<keyword evidence="1" id="KW-0472">Membrane</keyword>